<accession>A0A6J7E0K3</accession>
<sequence>MTTSQIVEVDDRGRATLGKNNVAPGIYLLEIDANGVISLHPAKVVKSTQAKLDRRPKLMQSIDTLSATNNLTPSKRGRIKRSPTS</sequence>
<evidence type="ECO:0000313" key="1">
    <source>
        <dbReference type="EMBL" id="CAB4876341.1"/>
    </source>
</evidence>
<proteinExistence type="predicted"/>
<organism evidence="1">
    <name type="scientific">freshwater metagenome</name>
    <dbReference type="NCBI Taxonomy" id="449393"/>
    <lineage>
        <taxon>unclassified sequences</taxon>
        <taxon>metagenomes</taxon>
        <taxon>ecological metagenomes</taxon>
    </lineage>
</organism>
<reference evidence="1" key="1">
    <citation type="submission" date="2020-05" db="EMBL/GenBank/DDBJ databases">
        <authorList>
            <person name="Chiriac C."/>
            <person name="Salcher M."/>
            <person name="Ghai R."/>
            <person name="Kavagutti S V."/>
        </authorList>
    </citation>
    <scope>NUCLEOTIDE SEQUENCE</scope>
</reference>
<name>A0A6J7E0K3_9ZZZZ</name>
<dbReference type="AlphaFoldDB" id="A0A6J7E0K3"/>
<dbReference type="EMBL" id="CAFBLH010000050">
    <property type="protein sequence ID" value="CAB4876341.1"/>
    <property type="molecule type" value="Genomic_DNA"/>
</dbReference>
<protein>
    <submittedName>
        <fullName evidence="1">Unannotated protein</fullName>
    </submittedName>
</protein>
<gene>
    <name evidence="1" type="ORF">UFOPK3342_01282</name>
</gene>